<dbReference type="InterPro" id="IPR006343">
    <property type="entry name" value="DnaB/C_C"/>
</dbReference>
<feature type="compositionally biased region" description="Polar residues" evidence="2">
    <location>
        <begin position="397"/>
        <end position="406"/>
    </location>
</feature>
<comment type="caution">
    <text evidence="4">The sequence shown here is derived from an EMBL/GenBank/DDBJ whole genome shotgun (WGS) entry which is preliminary data.</text>
</comment>
<dbReference type="RefSeq" id="WP_209661783.1">
    <property type="nucleotide sequence ID" value="NZ_JAGGLI010000037.1"/>
</dbReference>
<evidence type="ECO:0000313" key="4">
    <source>
        <dbReference type="EMBL" id="MBP2028726.1"/>
    </source>
</evidence>
<dbReference type="EMBL" id="JAGGLI010000037">
    <property type="protein sequence ID" value="MBP2028726.1"/>
    <property type="molecule type" value="Genomic_DNA"/>
</dbReference>
<dbReference type="NCBIfam" id="TIGR01446">
    <property type="entry name" value="DnaD_dom"/>
    <property type="match status" value="1"/>
</dbReference>
<protein>
    <submittedName>
        <fullName evidence="4">DnaD/phage-associated family protein</fullName>
    </submittedName>
</protein>
<keyword evidence="5" id="KW-1185">Reference proteome</keyword>
<dbReference type="Proteomes" id="UP001314903">
    <property type="component" value="Unassembled WGS sequence"/>
</dbReference>
<feature type="region of interest" description="Disordered" evidence="2">
    <location>
        <begin position="392"/>
        <end position="424"/>
    </location>
</feature>
<dbReference type="Pfam" id="PF07261">
    <property type="entry name" value="DnaB_2"/>
    <property type="match status" value="2"/>
</dbReference>
<sequence>MFFHEEKNVNLSDLSIPTVFFDQIMPVIDGKYVKVYLYGYHLSKKDIVKEDIDNKKLSSMLKVSLEDVLEAWDFLESCGLVKKHQKENGLIWDYSIEFLDLKALYLNKPESKSSVTTDELLLLSKNNHLKNMFDSIETIVKRTLNYNEIRTINEFMKEYSVQSALVVEAFSFCVTMKKSKTVNSALSILRTWILDGISNEEDLKYHLNQRHQRYSQYRRILSMMGEYRLPSKAEEKLMDSWLDDMNFSMEVIEVAFEKSTSIKTPNLSYINGILKNWSTKLSKRDKVLEFKSPNASISSLEFRTTLIEEMGRRKGLLSKEEDNLLNYLYFSFPIDAIISGIRHLKKEEDNLTLSALTSFLSNPSQKKEVGASEISTESSKISIEDIKDIIDEKASKRPSNTKSKASSRVDDDELKKKLKMKMQK</sequence>
<dbReference type="InterPro" id="IPR034829">
    <property type="entry name" value="DnaD-like_sf"/>
</dbReference>
<evidence type="ECO:0000256" key="2">
    <source>
        <dbReference type="SAM" id="MobiDB-lite"/>
    </source>
</evidence>
<accession>A0ABS4KNL5</accession>
<feature type="domain" description="DnaB/C C-terminal" evidence="3">
    <location>
        <begin position="133"/>
        <end position="206"/>
    </location>
</feature>
<dbReference type="SUPFAM" id="SSF158499">
    <property type="entry name" value="DnaD domain-like"/>
    <property type="match status" value="1"/>
</dbReference>
<comment type="similarity">
    <text evidence="1">Belongs to the DnaB/DnaD family.</text>
</comment>
<name>A0ABS4KNL5_9FIRM</name>
<reference evidence="4 5" key="1">
    <citation type="submission" date="2021-03" db="EMBL/GenBank/DDBJ databases">
        <title>Genomic Encyclopedia of Type Strains, Phase IV (KMG-IV): sequencing the most valuable type-strain genomes for metagenomic binning, comparative biology and taxonomic classification.</title>
        <authorList>
            <person name="Goeker M."/>
        </authorList>
    </citation>
    <scope>NUCLEOTIDE SEQUENCE [LARGE SCALE GENOMIC DNA]</scope>
    <source>
        <strain evidence="4 5">DSM 27512</strain>
    </source>
</reference>
<evidence type="ECO:0000259" key="3">
    <source>
        <dbReference type="Pfam" id="PF07261"/>
    </source>
</evidence>
<evidence type="ECO:0000313" key="5">
    <source>
        <dbReference type="Proteomes" id="UP001314903"/>
    </source>
</evidence>
<proteinExistence type="inferred from homology"/>
<feature type="domain" description="DnaB/C C-terminal" evidence="3">
    <location>
        <begin position="228"/>
        <end position="280"/>
    </location>
</feature>
<organism evidence="4 5">
    <name type="scientific">Acetoanaerobium pronyense</name>
    <dbReference type="NCBI Taxonomy" id="1482736"/>
    <lineage>
        <taxon>Bacteria</taxon>
        <taxon>Bacillati</taxon>
        <taxon>Bacillota</taxon>
        <taxon>Clostridia</taxon>
        <taxon>Peptostreptococcales</taxon>
        <taxon>Filifactoraceae</taxon>
        <taxon>Acetoanaerobium</taxon>
    </lineage>
</organism>
<evidence type="ECO:0000256" key="1">
    <source>
        <dbReference type="ARBA" id="ARBA00093462"/>
    </source>
</evidence>
<gene>
    <name evidence="4" type="ORF">J2Z35_002556</name>
</gene>
<dbReference type="Gene3D" id="1.10.10.630">
    <property type="entry name" value="DnaD domain-like"/>
    <property type="match status" value="2"/>
</dbReference>